<dbReference type="Pfam" id="PF09826">
    <property type="entry name" value="Beta_propel"/>
    <property type="match status" value="1"/>
</dbReference>
<protein>
    <recommendedName>
        <fullName evidence="4">Beta propeller domain-containing protein</fullName>
    </recommendedName>
</protein>
<feature type="region of interest" description="Disordered" evidence="1">
    <location>
        <begin position="86"/>
        <end position="122"/>
    </location>
</feature>
<feature type="chain" id="PRO_5038992280" description="Beta propeller domain-containing protein" evidence="2">
    <location>
        <begin position="22"/>
        <end position="621"/>
    </location>
</feature>
<dbReference type="RefSeq" id="WP_295660281.1">
    <property type="nucleotide sequence ID" value="NZ_CADCUP010000171.1"/>
</dbReference>
<reference evidence="3" key="1">
    <citation type="submission" date="2020-02" db="EMBL/GenBank/DDBJ databases">
        <authorList>
            <person name="Meier V. D."/>
        </authorList>
    </citation>
    <scope>NUCLEOTIDE SEQUENCE</scope>
    <source>
        <strain evidence="3">AVDCRST_MAG06</strain>
    </source>
</reference>
<dbReference type="AlphaFoldDB" id="A0A6J4P7J5"/>
<feature type="compositionally biased region" description="Low complexity" evidence="1">
    <location>
        <begin position="87"/>
        <end position="103"/>
    </location>
</feature>
<dbReference type="EMBL" id="CADCUP010000171">
    <property type="protein sequence ID" value="CAA9406602.1"/>
    <property type="molecule type" value="Genomic_DNA"/>
</dbReference>
<dbReference type="InterPro" id="IPR019198">
    <property type="entry name" value="Beta_propeller_containing"/>
</dbReference>
<name>A0A6J4P7J5_9ACTN</name>
<keyword evidence="2" id="KW-0732">Signal</keyword>
<evidence type="ECO:0000256" key="1">
    <source>
        <dbReference type="SAM" id="MobiDB-lite"/>
    </source>
</evidence>
<gene>
    <name evidence="3" type="ORF">AVDCRST_MAG06-2572</name>
</gene>
<sequence length="621" mass="64584">MTAAAAAAALATAFGAGIAFAGDDGVATPPDRWDLPGRLVGADLVAATSCEELLDSYVRRAIDLVGPWGWGGGDLGYLEAARSDAGASASEPAESPATTRATDGGTGTNVQEEGVDEPDVVKTDGDTLFRIDDDELTTYDVGGSEVRELAALDLGGISDGEILLVGDRVVAVGANLPRRSDDTRLVVVDVGDPATPVVTGAWTYDAALVTARLHGDVVRLVLGGGLPELDFVTPDDHRGADTARSENEAVVRATSLDDWLPHVVEVGDDDTVDPAGGDLLADCGDVTVPADDEAALGTTAVVALDPGDAGERGVTAVATQAQTAYFSDDRLYLAAGAGRAREWCCVGTRVRPFGPGAGDDGTTDLHAFALDGADTAHVASGEVEGAVRDRWAMDSAGGVLRLALSPTQATDSASSVVTLREQGDELVEAGRLDGLGPGEDIRSVRWFEDLAIVVTFRQVDPLYAVDLTDVAEPTSVGVLKIPGYSEYLHPLGSDRMIGIGQDATLDGQVRGAQAALFDVTDLTEPRRLDTVEYPLGSLAGAATDPRQFTWLPERRTALTVVSDGRDGRTGWVSVLRLEDGRMVGELLPVERGEEVAQVRLVPLPSGAVVLVTGDDVSLLDL</sequence>
<proteinExistence type="predicted"/>
<evidence type="ECO:0000256" key="2">
    <source>
        <dbReference type="SAM" id="SignalP"/>
    </source>
</evidence>
<evidence type="ECO:0000313" key="3">
    <source>
        <dbReference type="EMBL" id="CAA9406602.1"/>
    </source>
</evidence>
<organism evidence="3">
    <name type="scientific">uncultured Nocardioides sp</name>
    <dbReference type="NCBI Taxonomy" id="198441"/>
    <lineage>
        <taxon>Bacteria</taxon>
        <taxon>Bacillati</taxon>
        <taxon>Actinomycetota</taxon>
        <taxon>Actinomycetes</taxon>
        <taxon>Propionibacteriales</taxon>
        <taxon>Nocardioidaceae</taxon>
        <taxon>Nocardioides</taxon>
        <taxon>environmental samples</taxon>
    </lineage>
</organism>
<feature type="signal peptide" evidence="2">
    <location>
        <begin position="1"/>
        <end position="21"/>
    </location>
</feature>
<evidence type="ECO:0008006" key="4">
    <source>
        <dbReference type="Google" id="ProtNLM"/>
    </source>
</evidence>
<accession>A0A6J4P7J5</accession>